<name>A0A6J7EQU4_9ZZZZ</name>
<sequence length="86" mass="9286">MTRSVHSYVYDFTTVVSGCPAGANAYAGRNTNRSRLVDNGITVLSYCYDMADREIAASGIVYDSHQNRRCTTVTLKPACSVGDLAS</sequence>
<evidence type="ECO:0000313" key="1">
    <source>
        <dbReference type="EMBL" id="CAB4884611.1"/>
    </source>
</evidence>
<organism evidence="1">
    <name type="scientific">freshwater metagenome</name>
    <dbReference type="NCBI Taxonomy" id="449393"/>
    <lineage>
        <taxon>unclassified sequences</taxon>
        <taxon>metagenomes</taxon>
        <taxon>ecological metagenomes</taxon>
    </lineage>
</organism>
<proteinExistence type="predicted"/>
<dbReference type="EMBL" id="CAFBQP010000032">
    <property type="protein sequence ID" value="CAB5060962.1"/>
    <property type="molecule type" value="Genomic_DNA"/>
</dbReference>
<dbReference type="AlphaFoldDB" id="A0A6J7EQU4"/>
<gene>
    <name evidence="1" type="ORF">UFOPK3417_01745</name>
    <name evidence="2" type="ORF">UFOPK4306_01013</name>
</gene>
<dbReference type="EMBL" id="CAFBLR010000215">
    <property type="protein sequence ID" value="CAB4884611.1"/>
    <property type="molecule type" value="Genomic_DNA"/>
</dbReference>
<protein>
    <submittedName>
        <fullName evidence="1">Unannotated protein</fullName>
    </submittedName>
</protein>
<evidence type="ECO:0000313" key="2">
    <source>
        <dbReference type="EMBL" id="CAB5060962.1"/>
    </source>
</evidence>
<accession>A0A6J7EQU4</accession>
<reference evidence="1" key="1">
    <citation type="submission" date="2020-05" db="EMBL/GenBank/DDBJ databases">
        <authorList>
            <person name="Chiriac C."/>
            <person name="Salcher M."/>
            <person name="Ghai R."/>
            <person name="Kavagutti S V."/>
        </authorList>
    </citation>
    <scope>NUCLEOTIDE SEQUENCE</scope>
</reference>